<reference evidence="4 5" key="1">
    <citation type="submission" date="2017-04" db="EMBL/GenBank/DDBJ databases">
        <authorList>
            <person name="Afonso C.L."/>
            <person name="Miller P.J."/>
            <person name="Scott M.A."/>
            <person name="Spackman E."/>
            <person name="Goraichik I."/>
            <person name="Dimitrov K.M."/>
            <person name="Suarez D.L."/>
            <person name="Swayne D.E."/>
        </authorList>
    </citation>
    <scope>NUCLEOTIDE SEQUENCE [LARGE SCALE GENOMIC DNA]</scope>
    <source>
        <strain evidence="4 5">DSM 12555</strain>
    </source>
</reference>
<dbReference type="InterPro" id="IPR050248">
    <property type="entry name" value="Polysacc_deacetylase_ArnD"/>
</dbReference>
<gene>
    <name evidence="4" type="ORF">SAMN02745134_03295</name>
</gene>
<dbReference type="PROSITE" id="PS51677">
    <property type="entry name" value="NODB"/>
    <property type="match status" value="1"/>
</dbReference>
<dbReference type="OrthoDB" id="258610at2"/>
<dbReference type="GO" id="GO:0005975">
    <property type="term" value="P:carbohydrate metabolic process"/>
    <property type="evidence" value="ECO:0007669"/>
    <property type="project" value="InterPro"/>
</dbReference>
<dbReference type="EMBL" id="FWXH01000019">
    <property type="protein sequence ID" value="SMC27773.1"/>
    <property type="molecule type" value="Genomic_DNA"/>
</dbReference>
<dbReference type="AlphaFoldDB" id="A0A1W1XV00"/>
<dbReference type="GO" id="GO:0016810">
    <property type="term" value="F:hydrolase activity, acting on carbon-nitrogen (but not peptide) bonds"/>
    <property type="evidence" value="ECO:0007669"/>
    <property type="project" value="InterPro"/>
</dbReference>
<dbReference type="InterPro" id="IPR011330">
    <property type="entry name" value="Glyco_hydro/deAcase_b/a-brl"/>
</dbReference>
<protein>
    <submittedName>
        <fullName evidence="4">Peptidoglycan/xylan/chitin deacetylase, PgdA/CDA1 family</fullName>
    </submittedName>
</protein>
<keyword evidence="2" id="KW-0812">Transmembrane</keyword>
<evidence type="ECO:0000256" key="2">
    <source>
        <dbReference type="SAM" id="Phobius"/>
    </source>
</evidence>
<evidence type="ECO:0000259" key="3">
    <source>
        <dbReference type="PROSITE" id="PS51677"/>
    </source>
</evidence>
<keyword evidence="2" id="KW-0472">Membrane</keyword>
<keyword evidence="5" id="KW-1185">Reference proteome</keyword>
<dbReference type="Pfam" id="PF01522">
    <property type="entry name" value="Polysacc_deac_1"/>
    <property type="match status" value="1"/>
</dbReference>
<name>A0A1W1XV00_9CLOT</name>
<evidence type="ECO:0000313" key="5">
    <source>
        <dbReference type="Proteomes" id="UP000192468"/>
    </source>
</evidence>
<dbReference type="STRING" id="1121291.SAMN02745134_03295"/>
<organism evidence="4 5">
    <name type="scientific">Clostridium acidisoli DSM 12555</name>
    <dbReference type="NCBI Taxonomy" id="1121291"/>
    <lineage>
        <taxon>Bacteria</taxon>
        <taxon>Bacillati</taxon>
        <taxon>Bacillota</taxon>
        <taxon>Clostridia</taxon>
        <taxon>Eubacteriales</taxon>
        <taxon>Clostridiaceae</taxon>
        <taxon>Clostridium</taxon>
    </lineage>
</organism>
<dbReference type="InterPro" id="IPR002509">
    <property type="entry name" value="NODB_dom"/>
</dbReference>
<dbReference type="PANTHER" id="PTHR10587">
    <property type="entry name" value="GLYCOSYL TRANSFERASE-RELATED"/>
    <property type="match status" value="1"/>
</dbReference>
<dbReference type="SUPFAM" id="SSF88713">
    <property type="entry name" value="Glycoside hydrolase/deacetylase"/>
    <property type="match status" value="1"/>
</dbReference>
<evidence type="ECO:0000313" key="4">
    <source>
        <dbReference type="EMBL" id="SMC27773.1"/>
    </source>
</evidence>
<sequence length="307" mass="34486">MLRRKKNKARKAKKQLTLLAIVVALSVGLITLIILNQSFDRKGFEVANNRKTDVKTVKKIKEEATTKKKESSTNGEQSAVNIEESVPSVDDIPKTVNEVTSEPPGEYAPWRTKRNDGRKVAYLTFDDGPSVNTASILQILDENKIKATFFIIGQNAERNADLVKREAADGHTIGNHTYSHEISYRESPQNFMKDVDRCNVVLRNILGDTYNSKLMRFPGGSFGHRLDPFKAEVTRNGYTYVDWNDETGDAEAYNPTVPVLMNNLRRYTGAESVVILMHDAAAKKNTVQALPQVIQYLKDNGYSFDVI</sequence>
<dbReference type="PANTHER" id="PTHR10587:SF125">
    <property type="entry name" value="POLYSACCHARIDE DEACETYLASE YHEN-RELATED"/>
    <property type="match status" value="1"/>
</dbReference>
<evidence type="ECO:0000256" key="1">
    <source>
        <dbReference type="SAM" id="MobiDB-lite"/>
    </source>
</evidence>
<dbReference type="CDD" id="cd10944">
    <property type="entry name" value="CE4_SmPgdA_like"/>
    <property type="match status" value="1"/>
</dbReference>
<feature type="region of interest" description="Disordered" evidence="1">
    <location>
        <begin position="63"/>
        <end position="82"/>
    </location>
</feature>
<keyword evidence="2" id="KW-1133">Transmembrane helix</keyword>
<proteinExistence type="predicted"/>
<dbReference type="Gene3D" id="3.20.20.370">
    <property type="entry name" value="Glycoside hydrolase/deacetylase"/>
    <property type="match status" value="1"/>
</dbReference>
<feature type="transmembrane region" description="Helical" evidence="2">
    <location>
        <begin position="16"/>
        <end position="35"/>
    </location>
</feature>
<dbReference type="RefSeq" id="WP_084117320.1">
    <property type="nucleotide sequence ID" value="NZ_FWXH01000019.1"/>
</dbReference>
<accession>A0A1W1XV00</accession>
<dbReference type="Proteomes" id="UP000192468">
    <property type="component" value="Unassembled WGS sequence"/>
</dbReference>
<feature type="domain" description="NodB homology" evidence="3">
    <location>
        <begin position="119"/>
        <end position="305"/>
    </location>
</feature>